<proteinExistence type="predicted"/>
<dbReference type="RefSeq" id="WP_170921350.1">
    <property type="nucleotide sequence ID" value="NZ_FWZU01000001.1"/>
</dbReference>
<name>A0A1X7C399_9BACT</name>
<reference evidence="2" key="1">
    <citation type="submission" date="2017-04" db="EMBL/GenBank/DDBJ databases">
        <authorList>
            <person name="Varghese N."/>
            <person name="Submissions S."/>
        </authorList>
    </citation>
    <scope>NUCLEOTIDE SEQUENCE [LARGE SCALE GENOMIC DNA]</scope>
    <source>
        <strain evidence="2">K3S</strain>
    </source>
</reference>
<dbReference type="AlphaFoldDB" id="A0A1X7C399"/>
<dbReference type="EMBL" id="FWZU01000001">
    <property type="protein sequence ID" value="SME89264.1"/>
    <property type="molecule type" value="Genomic_DNA"/>
</dbReference>
<evidence type="ECO:0000313" key="2">
    <source>
        <dbReference type="Proteomes" id="UP000192906"/>
    </source>
</evidence>
<keyword evidence="2" id="KW-1185">Reference proteome</keyword>
<gene>
    <name evidence="1" type="ORF">SAMN06295933_0262</name>
</gene>
<dbReference type="Proteomes" id="UP000192906">
    <property type="component" value="Unassembled WGS sequence"/>
</dbReference>
<protein>
    <submittedName>
        <fullName evidence="1">Uncharacterized protein</fullName>
    </submittedName>
</protein>
<dbReference type="STRING" id="1519643.SAMN06295933_0262"/>
<organism evidence="1 2">
    <name type="scientific">Desulfovibrio gilichinskyi</name>
    <dbReference type="NCBI Taxonomy" id="1519643"/>
    <lineage>
        <taxon>Bacteria</taxon>
        <taxon>Pseudomonadati</taxon>
        <taxon>Thermodesulfobacteriota</taxon>
        <taxon>Desulfovibrionia</taxon>
        <taxon>Desulfovibrionales</taxon>
        <taxon>Desulfovibrionaceae</taxon>
        <taxon>Desulfovibrio</taxon>
    </lineage>
</organism>
<accession>A0A1X7C399</accession>
<sequence>MEYSEVNELAAIEEELREAKCEVNIYKSALNRLLSVDNLSTRMIAKEALMEGKR</sequence>
<evidence type="ECO:0000313" key="1">
    <source>
        <dbReference type="EMBL" id="SME89264.1"/>
    </source>
</evidence>